<name>A0A518CC88_9BACT</name>
<dbReference type="PANTHER" id="PTHR35841:SF1">
    <property type="entry name" value="PHOSPHONATES-BINDING PERIPLASMIC PROTEIN"/>
    <property type="match status" value="1"/>
</dbReference>
<dbReference type="SUPFAM" id="SSF53850">
    <property type="entry name" value="Periplasmic binding protein-like II"/>
    <property type="match status" value="1"/>
</dbReference>
<dbReference type="GO" id="GO:0055085">
    <property type="term" value="P:transmembrane transport"/>
    <property type="evidence" value="ECO:0007669"/>
    <property type="project" value="InterPro"/>
</dbReference>
<dbReference type="KEGG" id="bvo:Pan97_38710"/>
<dbReference type="Pfam" id="PF12974">
    <property type="entry name" value="Phosphonate-bd"/>
    <property type="match status" value="1"/>
</dbReference>
<keyword evidence="2" id="KW-0732">Signal</keyword>
<dbReference type="NCBIfam" id="TIGR01098">
    <property type="entry name" value="3A0109s03R"/>
    <property type="match status" value="1"/>
</dbReference>
<dbReference type="PANTHER" id="PTHR35841">
    <property type="entry name" value="PHOSPHONATES-BINDING PERIPLASMIC PROTEIN"/>
    <property type="match status" value="1"/>
</dbReference>
<dbReference type="OrthoDB" id="9781943at2"/>
<dbReference type="RefSeq" id="WP_144975225.1">
    <property type="nucleotide sequence ID" value="NZ_CP036289.1"/>
</dbReference>
<evidence type="ECO:0000256" key="1">
    <source>
        <dbReference type="ARBA" id="ARBA00007162"/>
    </source>
</evidence>
<dbReference type="InterPro" id="IPR005770">
    <property type="entry name" value="PhnD"/>
</dbReference>
<accession>A0A518CC88</accession>
<comment type="similarity">
    <text evidence="1">Belongs to the phosphate/phosphite/phosphonate binding protein family.</text>
</comment>
<dbReference type="Gene3D" id="3.40.190.10">
    <property type="entry name" value="Periplasmic binding protein-like II"/>
    <property type="match status" value="2"/>
</dbReference>
<protein>
    <submittedName>
        <fullName evidence="3">Phosphate-import protein PhnD</fullName>
    </submittedName>
</protein>
<reference evidence="4" key="1">
    <citation type="submission" date="2019-02" db="EMBL/GenBank/DDBJ databases">
        <title>Deep-cultivation of Planctomycetes and their phenomic and genomic characterization uncovers novel biology.</title>
        <authorList>
            <person name="Wiegand S."/>
            <person name="Jogler M."/>
            <person name="Boedeker C."/>
            <person name="Pinto D."/>
            <person name="Vollmers J."/>
            <person name="Rivas-Marin E."/>
            <person name="Kohn T."/>
            <person name="Peeters S.H."/>
            <person name="Heuer A."/>
            <person name="Rast P."/>
            <person name="Oberbeckmann S."/>
            <person name="Bunk B."/>
            <person name="Jeske O."/>
            <person name="Meyerdierks A."/>
            <person name="Storesund J.E."/>
            <person name="Kallscheuer N."/>
            <person name="Luecker S."/>
            <person name="Lage O.M."/>
            <person name="Pohl T."/>
            <person name="Merkel B.J."/>
            <person name="Hornburger P."/>
            <person name="Mueller R.-W."/>
            <person name="Bruemmer F."/>
            <person name="Labrenz M."/>
            <person name="Spormann A.M."/>
            <person name="Op den Camp H."/>
            <person name="Overmann J."/>
            <person name="Amann R."/>
            <person name="Jetten M.S.M."/>
            <person name="Mascher T."/>
            <person name="Medema M.H."/>
            <person name="Devos D.P."/>
            <person name="Kaster A.-K."/>
            <person name="Ovreas L."/>
            <person name="Rohde M."/>
            <person name="Galperin M.Y."/>
            <person name="Jogler C."/>
        </authorList>
    </citation>
    <scope>NUCLEOTIDE SEQUENCE [LARGE SCALE GENOMIC DNA]</scope>
    <source>
        <strain evidence="4">Pan97</strain>
    </source>
</reference>
<dbReference type="EMBL" id="CP036289">
    <property type="protein sequence ID" value="QDU76814.1"/>
    <property type="molecule type" value="Genomic_DNA"/>
</dbReference>
<evidence type="ECO:0000313" key="4">
    <source>
        <dbReference type="Proteomes" id="UP000318626"/>
    </source>
</evidence>
<sequence>MIGSPVRQIVISNVSALLVMAGVVLSVVGTVFLAEAVHAAEITRDGSEQHPLQVMLIPADTGADTTLSDFKPVFNAIQENFGLHFELRVGTSYAAVVEGLVAKRVDIAFVGPVTFHQAHRRNAAELLAVAVKHNSSSYRSAIVARRGDESKKLIDLRGKTLALGDINSTSSFRFPLAMLLEAGVDPVLGLKRVVITGSHSNALAALREGHVDAAGCSLDAFEKAINTGSIDAKEFQVIAVSPPIPNPPLVMNPCLTDSVKKQLQEAFEKVHQSPGIRREMIRGYGGDQYERYDINYPQKDFDDAIAQLAPVTPELIGSIIERAASR</sequence>
<dbReference type="AlphaFoldDB" id="A0A518CC88"/>
<gene>
    <name evidence="3" type="primary">phnD</name>
    <name evidence="3" type="ORF">Pan97_38710</name>
</gene>
<keyword evidence="4" id="KW-1185">Reference proteome</keyword>
<dbReference type="CDD" id="cd01071">
    <property type="entry name" value="PBP2_PhnD_like"/>
    <property type="match status" value="1"/>
</dbReference>
<evidence type="ECO:0000256" key="2">
    <source>
        <dbReference type="ARBA" id="ARBA00022729"/>
    </source>
</evidence>
<organism evidence="3 4">
    <name type="scientific">Bremerella volcania</name>
    <dbReference type="NCBI Taxonomy" id="2527984"/>
    <lineage>
        <taxon>Bacteria</taxon>
        <taxon>Pseudomonadati</taxon>
        <taxon>Planctomycetota</taxon>
        <taxon>Planctomycetia</taxon>
        <taxon>Pirellulales</taxon>
        <taxon>Pirellulaceae</taxon>
        <taxon>Bremerella</taxon>
    </lineage>
</organism>
<dbReference type="GO" id="GO:0043190">
    <property type="term" value="C:ATP-binding cassette (ABC) transporter complex"/>
    <property type="evidence" value="ECO:0007669"/>
    <property type="project" value="InterPro"/>
</dbReference>
<proteinExistence type="inferred from homology"/>
<evidence type="ECO:0000313" key="3">
    <source>
        <dbReference type="EMBL" id="QDU76814.1"/>
    </source>
</evidence>
<dbReference type="Proteomes" id="UP000318626">
    <property type="component" value="Chromosome"/>
</dbReference>